<dbReference type="AlphaFoldDB" id="A0A851GKC5"/>
<reference evidence="3 4" key="1">
    <citation type="submission" date="2020-07" db="EMBL/GenBank/DDBJ databases">
        <title>Roseicoccus Jingziensis gen. nov., sp. nov., isolated from coastal seawater.</title>
        <authorList>
            <person name="Feng X."/>
        </authorList>
    </citation>
    <scope>NUCLEOTIDE SEQUENCE [LARGE SCALE GENOMIC DNA]</scope>
    <source>
        <strain evidence="3 4">N1E253</strain>
    </source>
</reference>
<feature type="chain" id="PRO_5032347036" evidence="1">
    <location>
        <begin position="25"/>
        <end position="235"/>
    </location>
</feature>
<proteinExistence type="predicted"/>
<dbReference type="NCBIfam" id="TIGR02595">
    <property type="entry name" value="PEP_CTERM"/>
    <property type="match status" value="1"/>
</dbReference>
<dbReference type="Proteomes" id="UP000557872">
    <property type="component" value="Unassembled WGS sequence"/>
</dbReference>
<sequence length="235" mass="24070">MKNIILSTMTVSLGLAAMAVSVQAATVSWNVVDTTTVQGLAGVHLADNWSNSNVESLENLQDDSGIATTIDVAFTYTAGNIWDIGAEPGVDTDGSWNRNMLNSYLNVGSGNTSTVTLSDIAYGSYDIYVYFGSDVAGRVGTITVGGTTYSFNTIGPSSVSGSNAVFAAADSGTTTADAANYAVFSGLSGATQTATVDINSWGGISGIQIVQSVPEPSSAALLGLAGLALILRRRK</sequence>
<keyword evidence="1" id="KW-0732">Signal</keyword>
<dbReference type="InterPro" id="IPR013424">
    <property type="entry name" value="Ice-binding_C"/>
</dbReference>
<feature type="domain" description="Ice-binding protein C-terminal" evidence="2">
    <location>
        <begin position="212"/>
        <end position="234"/>
    </location>
</feature>
<evidence type="ECO:0000256" key="1">
    <source>
        <dbReference type="SAM" id="SignalP"/>
    </source>
</evidence>
<evidence type="ECO:0000313" key="3">
    <source>
        <dbReference type="EMBL" id="NWK55625.1"/>
    </source>
</evidence>
<dbReference type="EMBL" id="JACBAZ010000003">
    <property type="protein sequence ID" value="NWK55625.1"/>
    <property type="molecule type" value="Genomic_DNA"/>
</dbReference>
<dbReference type="Pfam" id="PF07589">
    <property type="entry name" value="PEP-CTERM"/>
    <property type="match status" value="1"/>
</dbReference>
<keyword evidence="4" id="KW-1185">Reference proteome</keyword>
<comment type="caution">
    <text evidence="3">The sequence shown here is derived from an EMBL/GenBank/DDBJ whole genome shotgun (WGS) entry which is preliminary data.</text>
</comment>
<accession>A0A851GKC5</accession>
<feature type="signal peptide" evidence="1">
    <location>
        <begin position="1"/>
        <end position="24"/>
    </location>
</feature>
<dbReference type="RefSeq" id="WP_178932172.1">
    <property type="nucleotide sequence ID" value="NZ_JACBAZ010000003.1"/>
</dbReference>
<name>A0A851GKC5_9BACT</name>
<evidence type="ECO:0000313" key="4">
    <source>
        <dbReference type="Proteomes" id="UP000557872"/>
    </source>
</evidence>
<organism evidence="3 4">
    <name type="scientific">Oceaniferula marina</name>
    <dbReference type="NCBI Taxonomy" id="2748318"/>
    <lineage>
        <taxon>Bacteria</taxon>
        <taxon>Pseudomonadati</taxon>
        <taxon>Verrucomicrobiota</taxon>
        <taxon>Verrucomicrobiia</taxon>
        <taxon>Verrucomicrobiales</taxon>
        <taxon>Verrucomicrobiaceae</taxon>
        <taxon>Oceaniferula</taxon>
    </lineage>
</organism>
<evidence type="ECO:0000259" key="2">
    <source>
        <dbReference type="Pfam" id="PF07589"/>
    </source>
</evidence>
<gene>
    <name evidence="3" type="ORF">HW115_08380</name>
</gene>
<protein>
    <submittedName>
        <fullName evidence="3">PEP-CTERM sorting domain-containing protein</fullName>
    </submittedName>
</protein>